<organism evidence="3">
    <name type="scientific">uncultured Sulfurovum sp</name>
    <dbReference type="NCBI Taxonomy" id="269237"/>
    <lineage>
        <taxon>Bacteria</taxon>
        <taxon>Pseudomonadati</taxon>
        <taxon>Campylobacterota</taxon>
        <taxon>Epsilonproteobacteria</taxon>
        <taxon>Campylobacterales</taxon>
        <taxon>Sulfurovaceae</taxon>
        <taxon>Sulfurovum</taxon>
        <taxon>environmental samples</taxon>
    </lineage>
</organism>
<feature type="region of interest" description="Disordered" evidence="2">
    <location>
        <begin position="378"/>
        <end position="397"/>
    </location>
</feature>
<evidence type="ECO:0000256" key="1">
    <source>
        <dbReference type="SAM" id="Coils"/>
    </source>
</evidence>
<reference evidence="3" key="1">
    <citation type="submission" date="2020-01" db="EMBL/GenBank/DDBJ databases">
        <authorList>
            <person name="Meier V. D."/>
            <person name="Meier V D."/>
        </authorList>
    </citation>
    <scope>NUCLEOTIDE SEQUENCE</scope>
    <source>
        <strain evidence="3">HLG_WM_MAG_01</strain>
    </source>
</reference>
<name>A0A6S6T4T9_9BACT</name>
<accession>A0A6S6T4T9</accession>
<proteinExistence type="predicted"/>
<dbReference type="AlphaFoldDB" id="A0A6S6T4T9"/>
<dbReference type="EMBL" id="CACVAS010000106">
    <property type="protein sequence ID" value="CAA6818181.1"/>
    <property type="molecule type" value="Genomic_DNA"/>
</dbReference>
<evidence type="ECO:0000256" key="2">
    <source>
        <dbReference type="SAM" id="MobiDB-lite"/>
    </source>
</evidence>
<feature type="region of interest" description="Disordered" evidence="2">
    <location>
        <begin position="344"/>
        <end position="368"/>
    </location>
</feature>
<keyword evidence="1" id="KW-0175">Coiled coil</keyword>
<gene>
    <name evidence="3" type="ORF">HELGO_WM41782</name>
</gene>
<evidence type="ECO:0000313" key="3">
    <source>
        <dbReference type="EMBL" id="CAA6818181.1"/>
    </source>
</evidence>
<protein>
    <submittedName>
        <fullName evidence="3">Uncharacterized protein</fullName>
    </submittedName>
</protein>
<feature type="coiled-coil region" evidence="1">
    <location>
        <begin position="9"/>
        <end position="63"/>
    </location>
</feature>
<sequence length="556" mass="62515">MNDDVLELIKLVKEQYDHYQKKLASARAEEEAYPFDAQIKMEVELMEERLVEMQEFVDSLEATIESAVIQNYATMSDELIAAERGNLGGDLDGSLIGLKALFRDEVITNLVIDNMAFAQAQTCIKEMNLTAKAPSGIEAFVIDKIAESSEDLLKAVIPYFGEMMQLADVLLPNNGIEKPNLKASVMLTVRQRIINKATDGFEAVDKLIAYLAQVAEELRDNKEIPDRESVIRMRTLKHELDTVSLTHSMDFANKADNMMMVAMQELFKEAGVTVKQRCREGNVFDNSPDKDQIIDTLFTHDSVVQDAIFAIVEKMGIPVSGGVILPEHMSIIFPGVNIRYEVHPDHDQSSAGEPYDSKKTQGGSHAENRAVLRYKEDLERTKEQRRQEAEAKAEAERRNIEVDRQIREDDQKRMANNGCIKESVVEDKPYGMNDGMEFAFGKTYDIGATFGVRESDGYGNLAVDEVSDRIDKFTAAIKKLNPSKIKYSAYLDHSHKDSGYAEAGVFTGLSQFHDHIVYLTGLAIAKDLDYANSIHLLVDKNEVKNSRLGRFLEFIK</sequence>